<proteinExistence type="predicted"/>
<dbReference type="PROSITE" id="PS50026">
    <property type="entry name" value="EGF_3"/>
    <property type="match status" value="1"/>
</dbReference>
<comment type="caution">
    <text evidence="3">Lacks conserved residue(s) required for the propagation of feature annotation.</text>
</comment>
<dbReference type="PANTHER" id="PTHR24044:SF509">
    <property type="match status" value="1"/>
</dbReference>
<dbReference type="SMART" id="SM00181">
    <property type="entry name" value="EGF"/>
    <property type="match status" value="2"/>
</dbReference>
<evidence type="ECO:0000256" key="3">
    <source>
        <dbReference type="PROSITE-ProRule" id="PRU00196"/>
    </source>
</evidence>
<dbReference type="PROSITE" id="PS50287">
    <property type="entry name" value="SRCR_2"/>
    <property type="match status" value="1"/>
</dbReference>
<keyword evidence="4" id="KW-0472">Membrane</keyword>
<evidence type="ECO:0000256" key="1">
    <source>
        <dbReference type="ARBA" id="ARBA00023157"/>
    </source>
</evidence>
<organism evidence="7 8">
    <name type="scientific">Oopsacas minuta</name>
    <dbReference type="NCBI Taxonomy" id="111878"/>
    <lineage>
        <taxon>Eukaryota</taxon>
        <taxon>Metazoa</taxon>
        <taxon>Porifera</taxon>
        <taxon>Hexactinellida</taxon>
        <taxon>Hexasterophora</taxon>
        <taxon>Lyssacinosida</taxon>
        <taxon>Leucopsacidae</taxon>
        <taxon>Oopsacas</taxon>
    </lineage>
</organism>
<feature type="disulfide bond" evidence="2">
    <location>
        <begin position="197"/>
        <end position="207"/>
    </location>
</feature>
<evidence type="ECO:0000259" key="6">
    <source>
        <dbReference type="PROSITE" id="PS50287"/>
    </source>
</evidence>
<name>A0AAV7JHT1_9METZ</name>
<feature type="domain" description="EGF-like" evidence="5">
    <location>
        <begin position="193"/>
        <end position="225"/>
    </location>
</feature>
<gene>
    <name evidence="7" type="ORF">LOD99_8243</name>
</gene>
<evidence type="ECO:0000256" key="4">
    <source>
        <dbReference type="SAM" id="Phobius"/>
    </source>
</evidence>
<protein>
    <submittedName>
        <fullName evidence="7">von Willebrand factor D and EGF domain-containing protein-like</fullName>
    </submittedName>
</protein>
<dbReference type="SUPFAM" id="SSF57196">
    <property type="entry name" value="EGF/Laminin"/>
    <property type="match status" value="1"/>
</dbReference>
<dbReference type="SUPFAM" id="SSF56487">
    <property type="entry name" value="SRCR-like"/>
    <property type="match status" value="1"/>
</dbReference>
<keyword evidence="1 2" id="KW-1015">Disulfide bond</keyword>
<reference evidence="7 8" key="1">
    <citation type="journal article" date="2023" name="BMC Biol.">
        <title>The compact genome of the sponge Oopsacas minuta (Hexactinellida) is lacking key metazoan core genes.</title>
        <authorList>
            <person name="Santini S."/>
            <person name="Schenkelaars Q."/>
            <person name="Jourda C."/>
            <person name="Duchesne M."/>
            <person name="Belahbib H."/>
            <person name="Rocher C."/>
            <person name="Selva M."/>
            <person name="Riesgo A."/>
            <person name="Vervoort M."/>
            <person name="Leys S.P."/>
            <person name="Kodjabachian L."/>
            <person name="Le Bivic A."/>
            <person name="Borchiellini C."/>
            <person name="Claverie J.M."/>
            <person name="Renard E."/>
        </authorList>
    </citation>
    <scope>NUCLEOTIDE SEQUENCE [LARGE SCALE GENOMIC DNA]</scope>
    <source>
        <strain evidence="7">SPO-2</strain>
    </source>
</reference>
<evidence type="ECO:0000313" key="7">
    <source>
        <dbReference type="EMBL" id="KAI6648041.1"/>
    </source>
</evidence>
<comment type="caution">
    <text evidence="7">The sequence shown here is derived from an EMBL/GenBank/DDBJ whole genome shotgun (WGS) entry which is preliminary data.</text>
</comment>
<accession>A0AAV7JHT1</accession>
<dbReference type="PANTHER" id="PTHR24044">
    <property type="entry name" value="NOTCH LIGAND FAMILY MEMBER"/>
    <property type="match status" value="1"/>
</dbReference>
<keyword evidence="4" id="KW-1133">Transmembrane helix</keyword>
<sequence>MVCNAMVDPCEREGDIRWWRGPVSWRNKENYLQLCTNNSIGEMEWRYVCDSGWGETEAKITCKQLGYIGVTKIYMRDWYEGIELESITDIYCYNQNATRLVECSFNVSVQSCIYVRGLKCEECKRDTDCESPGYCRTETGQCQCTELCLNGGVCRLGACQCVTGFTGLQCENCYNSCRNGSECEEGYYGENCESKECLYECQNSGTCLSNGTCSCVFGYSGEFCEKSRNNTQINSTEPITPTATEKTTTIPSIISSTNTSITWSSKLDNTTDTPYTTPSMGINLLIISGIDMYTAGWIMMALLAVIILVLCCCHFFILVPFLVMKGRERRSRLAIISTHEPFYESLQTVASYYQIQTDHPQNNLSMNWRKSGVSMNTSGDYTEMKLVYDNRDIMGEEVIKKINREMREKKRLLFENSNDLYVPMNPVN</sequence>
<keyword evidence="2" id="KW-0245">EGF-like domain</keyword>
<dbReference type="AlphaFoldDB" id="A0AAV7JHT1"/>
<feature type="domain" description="SRCR" evidence="6">
    <location>
        <begin position="16"/>
        <end position="136"/>
    </location>
</feature>
<dbReference type="PROSITE" id="PS00022">
    <property type="entry name" value="EGF_1"/>
    <property type="match status" value="1"/>
</dbReference>
<dbReference type="InterPro" id="IPR050906">
    <property type="entry name" value="Notch_signaling"/>
</dbReference>
<dbReference type="Proteomes" id="UP001165289">
    <property type="component" value="Unassembled WGS sequence"/>
</dbReference>
<evidence type="ECO:0000256" key="2">
    <source>
        <dbReference type="PROSITE-ProRule" id="PRU00076"/>
    </source>
</evidence>
<dbReference type="InterPro" id="IPR000742">
    <property type="entry name" value="EGF"/>
</dbReference>
<dbReference type="GO" id="GO:0016020">
    <property type="term" value="C:membrane"/>
    <property type="evidence" value="ECO:0007669"/>
    <property type="project" value="InterPro"/>
</dbReference>
<keyword evidence="4" id="KW-0812">Transmembrane</keyword>
<feature type="disulfide bond" evidence="2">
    <location>
        <begin position="215"/>
        <end position="224"/>
    </location>
</feature>
<dbReference type="Gene3D" id="2.10.25.10">
    <property type="entry name" value="Laminin"/>
    <property type="match status" value="1"/>
</dbReference>
<keyword evidence="8" id="KW-1185">Reference proteome</keyword>
<dbReference type="PROSITE" id="PS01186">
    <property type="entry name" value="EGF_2"/>
    <property type="match status" value="1"/>
</dbReference>
<evidence type="ECO:0000313" key="8">
    <source>
        <dbReference type="Proteomes" id="UP001165289"/>
    </source>
</evidence>
<dbReference type="EMBL" id="JAKMXF010000333">
    <property type="protein sequence ID" value="KAI6648041.1"/>
    <property type="molecule type" value="Genomic_DNA"/>
</dbReference>
<dbReference type="SMART" id="SM00202">
    <property type="entry name" value="SR"/>
    <property type="match status" value="1"/>
</dbReference>
<evidence type="ECO:0000259" key="5">
    <source>
        <dbReference type="PROSITE" id="PS50026"/>
    </source>
</evidence>
<dbReference type="InterPro" id="IPR001190">
    <property type="entry name" value="SRCR"/>
</dbReference>
<feature type="transmembrane region" description="Helical" evidence="4">
    <location>
        <begin position="297"/>
        <end position="323"/>
    </location>
</feature>
<dbReference type="Gene3D" id="3.10.250.10">
    <property type="entry name" value="SRCR-like domain"/>
    <property type="match status" value="1"/>
</dbReference>
<dbReference type="InterPro" id="IPR036772">
    <property type="entry name" value="SRCR-like_dom_sf"/>
</dbReference>